<keyword evidence="1" id="KW-0539">Nucleus</keyword>
<feature type="DNA-binding region" description="HMG box" evidence="1">
    <location>
        <begin position="212"/>
        <end position="276"/>
    </location>
</feature>
<evidence type="ECO:0000256" key="1">
    <source>
        <dbReference type="PROSITE-ProRule" id="PRU00267"/>
    </source>
</evidence>
<sequence>MFSLLARRVISRATLPATLNTATLPSRPFALVRPPIWSRTFIATASIADPAKSKAEAADGSAPKKKSGTTKTKPKRKPAAKKKPVAKAKKPKTVGTKSLPRPPQEHLPPKQPASIFAQFVTEYRRNETTKAATFDENTDVMKRAAAAYKELSAEELQRRAEEYQTRREEYKIRLAEYKEKTPPEVLIQVEKYKKQLAKKRRLRQEREGIPKRRTIPNAYLRFFTAFLKTDLKQHPSLLVAASEGGRLWRNMSESDKQPYVEQYEKAKQEAKDNVEA</sequence>
<feature type="domain" description="HMG box" evidence="4">
    <location>
        <begin position="109"/>
        <end position="178"/>
    </location>
</feature>
<feature type="compositionally biased region" description="Basic residues" evidence="3">
    <location>
        <begin position="63"/>
        <end position="92"/>
    </location>
</feature>
<keyword evidence="2" id="KW-0175">Coiled coil</keyword>
<keyword evidence="6" id="KW-1185">Reference proteome</keyword>
<feature type="domain" description="HMG box" evidence="4">
    <location>
        <begin position="212"/>
        <end position="276"/>
    </location>
</feature>
<evidence type="ECO:0000313" key="5">
    <source>
        <dbReference type="EMBL" id="KAH8077720.1"/>
    </source>
</evidence>
<dbReference type="OrthoDB" id="1919336at2759"/>
<accession>A0A8K0UEM1</accession>
<gene>
    <name evidence="5" type="ORF">BXZ70DRAFT_911283</name>
</gene>
<dbReference type="InterPro" id="IPR009071">
    <property type="entry name" value="HMG_box_dom"/>
</dbReference>
<name>A0A8K0UEM1_9AGAR</name>
<organism evidence="5 6">
    <name type="scientific">Cristinia sonorae</name>
    <dbReference type="NCBI Taxonomy" id="1940300"/>
    <lineage>
        <taxon>Eukaryota</taxon>
        <taxon>Fungi</taxon>
        <taxon>Dikarya</taxon>
        <taxon>Basidiomycota</taxon>
        <taxon>Agaricomycotina</taxon>
        <taxon>Agaricomycetes</taxon>
        <taxon>Agaricomycetidae</taxon>
        <taxon>Agaricales</taxon>
        <taxon>Pleurotineae</taxon>
        <taxon>Stephanosporaceae</taxon>
        <taxon>Cristinia</taxon>
    </lineage>
</organism>
<dbReference type="Gene3D" id="1.10.30.10">
    <property type="entry name" value="High mobility group box domain"/>
    <property type="match status" value="2"/>
</dbReference>
<feature type="compositionally biased region" description="Basic and acidic residues" evidence="3">
    <location>
        <begin position="252"/>
        <end position="276"/>
    </location>
</feature>
<dbReference type="SMART" id="SM00398">
    <property type="entry name" value="HMG"/>
    <property type="match status" value="2"/>
</dbReference>
<comment type="caution">
    <text evidence="5">The sequence shown here is derived from an EMBL/GenBank/DDBJ whole genome shotgun (WGS) entry which is preliminary data.</text>
</comment>
<keyword evidence="1" id="KW-0238">DNA-binding</keyword>
<proteinExistence type="predicted"/>
<feature type="coiled-coil region" evidence="2">
    <location>
        <begin position="146"/>
        <end position="180"/>
    </location>
</feature>
<dbReference type="EMBL" id="JAEVFJ010000062">
    <property type="protein sequence ID" value="KAH8077720.1"/>
    <property type="molecule type" value="Genomic_DNA"/>
</dbReference>
<dbReference type="GO" id="GO:0003677">
    <property type="term" value="F:DNA binding"/>
    <property type="evidence" value="ECO:0007669"/>
    <property type="project" value="UniProtKB-UniRule"/>
</dbReference>
<dbReference type="GO" id="GO:0005634">
    <property type="term" value="C:nucleus"/>
    <property type="evidence" value="ECO:0007669"/>
    <property type="project" value="UniProtKB-UniRule"/>
</dbReference>
<feature type="region of interest" description="Disordered" evidence="3">
    <location>
        <begin position="50"/>
        <end position="111"/>
    </location>
</feature>
<dbReference type="PANTHER" id="PTHR47658">
    <property type="entry name" value="HIGH MOBILITY GROUP B PROTEIN 12-RELATED"/>
    <property type="match status" value="1"/>
</dbReference>
<protein>
    <recommendedName>
        <fullName evidence="4">HMG box domain-containing protein</fullName>
    </recommendedName>
</protein>
<evidence type="ECO:0000313" key="6">
    <source>
        <dbReference type="Proteomes" id="UP000813824"/>
    </source>
</evidence>
<feature type="region of interest" description="Disordered" evidence="3">
    <location>
        <begin position="249"/>
        <end position="276"/>
    </location>
</feature>
<feature type="DNA-binding region" description="HMG box" evidence="1">
    <location>
        <begin position="109"/>
        <end position="178"/>
    </location>
</feature>
<dbReference type="InterPro" id="IPR036910">
    <property type="entry name" value="HMG_box_dom_sf"/>
</dbReference>
<dbReference type="CDD" id="cd00084">
    <property type="entry name" value="HMG-box_SF"/>
    <property type="match status" value="1"/>
</dbReference>
<reference evidence="5" key="1">
    <citation type="journal article" date="2021" name="New Phytol.">
        <title>Evolutionary innovations through gain and loss of genes in the ectomycorrhizal Boletales.</title>
        <authorList>
            <person name="Wu G."/>
            <person name="Miyauchi S."/>
            <person name="Morin E."/>
            <person name="Kuo A."/>
            <person name="Drula E."/>
            <person name="Varga T."/>
            <person name="Kohler A."/>
            <person name="Feng B."/>
            <person name="Cao Y."/>
            <person name="Lipzen A."/>
            <person name="Daum C."/>
            <person name="Hundley H."/>
            <person name="Pangilinan J."/>
            <person name="Johnson J."/>
            <person name="Barry K."/>
            <person name="LaButti K."/>
            <person name="Ng V."/>
            <person name="Ahrendt S."/>
            <person name="Min B."/>
            <person name="Choi I.G."/>
            <person name="Park H."/>
            <person name="Plett J.M."/>
            <person name="Magnuson J."/>
            <person name="Spatafora J.W."/>
            <person name="Nagy L.G."/>
            <person name="Henrissat B."/>
            <person name="Grigoriev I.V."/>
            <person name="Yang Z.L."/>
            <person name="Xu J."/>
            <person name="Martin F.M."/>
        </authorList>
    </citation>
    <scope>NUCLEOTIDE SEQUENCE</scope>
    <source>
        <strain evidence="5">KKN 215</strain>
    </source>
</reference>
<evidence type="ECO:0000256" key="3">
    <source>
        <dbReference type="SAM" id="MobiDB-lite"/>
    </source>
</evidence>
<dbReference type="AlphaFoldDB" id="A0A8K0UEM1"/>
<evidence type="ECO:0000259" key="4">
    <source>
        <dbReference type="PROSITE" id="PS50118"/>
    </source>
</evidence>
<dbReference type="Proteomes" id="UP000813824">
    <property type="component" value="Unassembled WGS sequence"/>
</dbReference>
<dbReference type="SUPFAM" id="SSF47095">
    <property type="entry name" value="HMG-box"/>
    <property type="match status" value="2"/>
</dbReference>
<dbReference type="PROSITE" id="PS50118">
    <property type="entry name" value="HMG_BOX_2"/>
    <property type="match status" value="2"/>
</dbReference>
<dbReference type="Pfam" id="PF00505">
    <property type="entry name" value="HMG_box"/>
    <property type="match status" value="1"/>
</dbReference>
<evidence type="ECO:0000256" key="2">
    <source>
        <dbReference type="SAM" id="Coils"/>
    </source>
</evidence>